<reference evidence="1 2" key="1">
    <citation type="submission" date="2020-02" db="EMBL/GenBank/DDBJ databases">
        <authorList>
            <person name="Chaudhuri R."/>
        </authorList>
    </citation>
    <scope>NUCLEOTIDE SEQUENCE [LARGE SCALE GENOMIC DNA]</scope>
    <source>
        <strain evidence="1">SFB21</strain>
    </source>
</reference>
<name>A0A811G7E4_9GAMM</name>
<dbReference type="EMBL" id="CADDTS010000004">
    <property type="protein sequence ID" value="CAB1207590.1"/>
    <property type="molecule type" value="Genomic_DNA"/>
</dbReference>
<proteinExistence type="predicted"/>
<protein>
    <submittedName>
        <fullName evidence="1">Uncharacterized protein</fullName>
    </submittedName>
</protein>
<dbReference type="RefSeq" id="WP_174558200.1">
    <property type="nucleotide sequence ID" value="NZ_CADDTS010000004.1"/>
</dbReference>
<evidence type="ECO:0000313" key="2">
    <source>
        <dbReference type="Proteomes" id="UP000489961"/>
    </source>
</evidence>
<sequence>MSIKRALELIMAAKSFQCVLYPDPPNGIRWASQKMPPDEFLDDLRVNKASLVEYFSYTDRDLTPFFVRAFDGYLYCLNQVNKGASNIGRSAHPVSTLYWRFTVKEALQLSNPELELIEKFLIEEKCLKYLDDSRTELITPEQEQQKYSPDRDAGTAFNDLLSKRRQFIYC</sequence>
<gene>
    <name evidence="1" type="ORF">SFB21_0186</name>
</gene>
<evidence type="ECO:0000313" key="1">
    <source>
        <dbReference type="EMBL" id="CAB1207590.1"/>
    </source>
</evidence>
<organism evidence="1 2">
    <name type="scientific">Acinetobacter bouvetii</name>
    <dbReference type="NCBI Taxonomy" id="202951"/>
    <lineage>
        <taxon>Bacteria</taxon>
        <taxon>Pseudomonadati</taxon>
        <taxon>Pseudomonadota</taxon>
        <taxon>Gammaproteobacteria</taxon>
        <taxon>Moraxellales</taxon>
        <taxon>Moraxellaceae</taxon>
        <taxon>Acinetobacter</taxon>
    </lineage>
</organism>
<comment type="caution">
    <text evidence="1">The sequence shown here is derived from an EMBL/GenBank/DDBJ whole genome shotgun (WGS) entry which is preliminary data.</text>
</comment>
<dbReference type="Proteomes" id="UP000489961">
    <property type="component" value="Unassembled WGS sequence"/>
</dbReference>
<accession>A0A811G7E4</accession>
<dbReference type="AlphaFoldDB" id="A0A811G7E4"/>